<name>A0A7S3QVB2_DUNTE</name>
<feature type="region of interest" description="Disordered" evidence="1">
    <location>
        <begin position="665"/>
        <end position="686"/>
    </location>
</feature>
<feature type="compositionally biased region" description="Low complexity" evidence="1">
    <location>
        <begin position="665"/>
        <end position="676"/>
    </location>
</feature>
<feature type="transmembrane region" description="Helical" evidence="2">
    <location>
        <begin position="897"/>
        <end position="917"/>
    </location>
</feature>
<keyword evidence="2" id="KW-0472">Membrane</keyword>
<feature type="region of interest" description="Disordered" evidence="1">
    <location>
        <begin position="589"/>
        <end position="624"/>
    </location>
</feature>
<evidence type="ECO:0000256" key="1">
    <source>
        <dbReference type="SAM" id="MobiDB-lite"/>
    </source>
</evidence>
<gene>
    <name evidence="3" type="ORF">DTER00134_LOCUS9392</name>
</gene>
<dbReference type="InterPro" id="IPR051425">
    <property type="entry name" value="Formin_Homology"/>
</dbReference>
<evidence type="ECO:0000313" key="3">
    <source>
        <dbReference type="EMBL" id="CAE0494319.1"/>
    </source>
</evidence>
<evidence type="ECO:0000256" key="2">
    <source>
        <dbReference type="SAM" id="Phobius"/>
    </source>
</evidence>
<proteinExistence type="predicted"/>
<reference evidence="3" key="1">
    <citation type="submission" date="2021-01" db="EMBL/GenBank/DDBJ databases">
        <authorList>
            <person name="Corre E."/>
            <person name="Pelletier E."/>
            <person name="Niang G."/>
            <person name="Scheremetjew M."/>
            <person name="Finn R."/>
            <person name="Kale V."/>
            <person name="Holt S."/>
            <person name="Cochrane G."/>
            <person name="Meng A."/>
            <person name="Brown T."/>
            <person name="Cohen L."/>
        </authorList>
    </citation>
    <scope>NUCLEOTIDE SEQUENCE</scope>
    <source>
        <strain evidence="3">CCMP1320</strain>
    </source>
</reference>
<feature type="region of interest" description="Disordered" evidence="1">
    <location>
        <begin position="449"/>
        <end position="513"/>
    </location>
</feature>
<accession>A0A7S3QVB2</accession>
<feature type="transmembrane region" description="Helical" evidence="2">
    <location>
        <begin position="981"/>
        <end position="999"/>
    </location>
</feature>
<dbReference type="AlphaFoldDB" id="A0A7S3QVB2"/>
<protein>
    <submittedName>
        <fullName evidence="3">Uncharacterized protein</fullName>
    </submittedName>
</protein>
<sequence>MTDVEVLSAAMRAGCIILCADIMVQGSLRRQQQQQQQCSSALVTGAAGGVGSGDGVQQQWGSDEVELGLALAAAAQQWLQNTRLAEELPPTATLLLQVNSSYFLCRQRAPAATQHDTSATATSNQHHQQQLAWEVQGPQPLSLLPHMQPLLPSCTIRTTSPSVLLPPSSPTFGSSSSSSSGCAPTAAPLPLPACASNTAASVAEGDGVMLQGSTHQHASHHSGGGAGAATGDLRLGAPAALVVRIRVQVPQCAEVLGWQEGEGGGAPRVFSSAVGSTGTDGASPAGNPRTPQLKVLACVGSRYLPTRVVCHPALPAAAEPAVGSPAAAESAAAKPAAAAPEPEARIGHLGAPTAGSGMETREFDLVIPVPEVHAALGPHDAHALPAGLRLELWHHELLLDFSLVLLVPSNLPGAHAELHRLPWGLPGADSDVSDFVVDLGAWMQRAGSDELQQSLHHSNPRTDQQAPVPAATPAATPAADRQAPSEIEAAPEAPRAGSSAGTPCAAPAAAPIAGTPDEPAAAPFVGMPGAAPAVAPAPAPVPLDAVALCGPGVQLLRQAVLWGMPCLSTLLVEKLLATLSWTHLVSAASAAPGTPSAVTPPPDPRNQQGAGQEMEGGEEEMEEEMEVVHVDDLGGLLHMSLLSPCPQQMLRAVIGWGKKWGQTSNTISTGDSSSGSGRQGAGAGSGFRWQWDEPNPLGLTPCQLLGSHTDKEALLQVVLEEDPAAWLSAQRALDAAARQERNLAGEKGTCDGGERRAGAQGDARNGFWSVSEGVRWRTLGQLGSFISSATKGVLRQRCNRELHMQGQQHGQTEDGALAAVADLAPPGVAPPAPATTEPPTPSAMIPHKRALWKAALRSTLFGLGDGTHWGGGLVGPSEQSYMQWAEVYTHNMLAMRFNFLLLGCVVGVVRSLANGLLCQSEVLLQYSITSAYFWGILKRRRKAGMRYARYGHIAMWAFLGLGILPMENNTISMVATYSESLVLFVLFSPVLEQVCVCFFA</sequence>
<keyword evidence="2" id="KW-0812">Transmembrane</keyword>
<dbReference type="PANTHER" id="PTHR45725:SF18">
    <property type="entry name" value="ORC1-LIKE AAA ATPASE DOMAIN-CONTAINING PROTEIN"/>
    <property type="match status" value="1"/>
</dbReference>
<dbReference type="EMBL" id="HBIP01016098">
    <property type="protein sequence ID" value="CAE0494319.1"/>
    <property type="molecule type" value="Transcribed_RNA"/>
</dbReference>
<feature type="compositionally biased region" description="Acidic residues" evidence="1">
    <location>
        <begin position="615"/>
        <end position="624"/>
    </location>
</feature>
<dbReference type="PANTHER" id="PTHR45725">
    <property type="entry name" value="FORMIN HOMOLOGY 2 FAMILY MEMBER"/>
    <property type="match status" value="1"/>
</dbReference>
<organism evidence="3">
    <name type="scientific">Dunaliella tertiolecta</name>
    <name type="common">Green alga</name>
    <dbReference type="NCBI Taxonomy" id="3047"/>
    <lineage>
        <taxon>Eukaryota</taxon>
        <taxon>Viridiplantae</taxon>
        <taxon>Chlorophyta</taxon>
        <taxon>core chlorophytes</taxon>
        <taxon>Chlorophyceae</taxon>
        <taxon>CS clade</taxon>
        <taxon>Chlamydomonadales</taxon>
        <taxon>Dunaliellaceae</taxon>
        <taxon>Dunaliella</taxon>
    </lineage>
</organism>
<feature type="transmembrane region" description="Helical" evidence="2">
    <location>
        <begin position="947"/>
        <end position="966"/>
    </location>
</feature>
<feature type="compositionally biased region" description="Low complexity" evidence="1">
    <location>
        <begin position="462"/>
        <end position="513"/>
    </location>
</feature>
<keyword evidence="2" id="KW-1133">Transmembrane helix</keyword>